<protein>
    <recommendedName>
        <fullName evidence="1">Dinitrogenase iron-molybdenum cofactor biosynthesis domain-containing protein</fullName>
    </recommendedName>
</protein>
<dbReference type="HOGENOM" id="CLU_104194_0_0_9"/>
<dbReference type="Proteomes" id="UP000010880">
    <property type="component" value="Chromosome"/>
</dbReference>
<dbReference type="OrthoDB" id="9807451at2"/>
<name>L0KA95_HALHC</name>
<dbReference type="eggNOG" id="COG1433">
    <property type="taxonomic scope" value="Bacteria"/>
</dbReference>
<dbReference type="PANTHER" id="PTHR42983">
    <property type="entry name" value="DINITROGENASE IRON-MOLYBDENUM COFACTOR PROTEIN-RELATED"/>
    <property type="match status" value="1"/>
</dbReference>
<dbReference type="STRING" id="748449.Halha_1068"/>
<organism evidence="2 3">
    <name type="scientific">Halobacteroides halobius (strain ATCC 35273 / DSM 5150 / MD-1)</name>
    <dbReference type="NCBI Taxonomy" id="748449"/>
    <lineage>
        <taxon>Bacteria</taxon>
        <taxon>Bacillati</taxon>
        <taxon>Bacillota</taxon>
        <taxon>Clostridia</taxon>
        <taxon>Halanaerobiales</taxon>
        <taxon>Halobacteroidaceae</taxon>
        <taxon>Halobacteroides</taxon>
    </lineage>
</organism>
<proteinExistence type="predicted"/>
<dbReference type="AlphaFoldDB" id="L0KA95"/>
<accession>L0KA95</accession>
<dbReference type="CDD" id="cd00851">
    <property type="entry name" value="MTH1175"/>
    <property type="match status" value="1"/>
</dbReference>
<dbReference type="SUPFAM" id="SSF53146">
    <property type="entry name" value="Nitrogenase accessory factor-like"/>
    <property type="match status" value="1"/>
</dbReference>
<dbReference type="InterPro" id="IPR033913">
    <property type="entry name" value="MTH1175_dom"/>
</dbReference>
<dbReference type="KEGG" id="hhl:Halha_1068"/>
<dbReference type="InterPro" id="IPR003731">
    <property type="entry name" value="Di-Nase_FeMo-co_biosynth"/>
</dbReference>
<feature type="domain" description="Dinitrogenase iron-molybdenum cofactor biosynthesis" evidence="1">
    <location>
        <begin position="14"/>
        <end position="103"/>
    </location>
</feature>
<keyword evidence="3" id="KW-1185">Reference proteome</keyword>
<dbReference type="InterPro" id="IPR036105">
    <property type="entry name" value="DiNase_FeMo-co_biosyn_sf"/>
</dbReference>
<evidence type="ECO:0000313" key="3">
    <source>
        <dbReference type="Proteomes" id="UP000010880"/>
    </source>
</evidence>
<dbReference type="PANTHER" id="PTHR42983:SF1">
    <property type="entry name" value="IRON-MOLYBDENUM PROTEIN"/>
    <property type="match status" value="1"/>
</dbReference>
<evidence type="ECO:0000313" key="2">
    <source>
        <dbReference type="EMBL" id="AGB41028.1"/>
    </source>
</evidence>
<sequence length="122" mass="13105">MKIAVTAKDDVGLEAKVDSRFGRAFYFAIIDLDTEEVEFINNTAANAASGAGVKAAQLVTDEEVEALISGRVGPKAFRGLDKAGIKIYITKEATIKETLADYKDNNLKEIDGPTNQGHVGMK</sequence>
<evidence type="ECO:0000259" key="1">
    <source>
        <dbReference type="Pfam" id="PF02579"/>
    </source>
</evidence>
<dbReference type="RefSeq" id="WP_015326753.1">
    <property type="nucleotide sequence ID" value="NC_019978.1"/>
</dbReference>
<dbReference type="Gene3D" id="3.30.420.130">
    <property type="entry name" value="Dinitrogenase iron-molybdenum cofactor biosynthesis domain"/>
    <property type="match status" value="1"/>
</dbReference>
<dbReference type="EMBL" id="CP003359">
    <property type="protein sequence ID" value="AGB41028.1"/>
    <property type="molecule type" value="Genomic_DNA"/>
</dbReference>
<dbReference type="Pfam" id="PF02579">
    <property type="entry name" value="Nitro_FeMo-Co"/>
    <property type="match status" value="1"/>
</dbReference>
<gene>
    <name evidence="2" type="ordered locus">Halha_1068</name>
</gene>
<reference evidence="3" key="1">
    <citation type="submission" date="2012-02" db="EMBL/GenBank/DDBJ databases">
        <title>The complete genome of Halobacteroides halobius DSM 5150.</title>
        <authorList>
            <person name="Lucas S."/>
            <person name="Copeland A."/>
            <person name="Lapidus A."/>
            <person name="Glavina del Rio T."/>
            <person name="Dalin E."/>
            <person name="Tice H."/>
            <person name="Bruce D."/>
            <person name="Goodwin L."/>
            <person name="Pitluck S."/>
            <person name="Peters L."/>
            <person name="Mikhailova N."/>
            <person name="Gu W."/>
            <person name="Kyrpides N."/>
            <person name="Mavromatis K."/>
            <person name="Ivanova N."/>
            <person name="Brettin T."/>
            <person name="Detter J.C."/>
            <person name="Han C."/>
            <person name="Larimer F."/>
            <person name="Land M."/>
            <person name="Hauser L."/>
            <person name="Markowitz V."/>
            <person name="Cheng J.-F."/>
            <person name="Hugenholtz P."/>
            <person name="Woyke T."/>
            <person name="Wu D."/>
            <person name="Tindall B."/>
            <person name="Pomrenke H."/>
            <person name="Brambilla E."/>
            <person name="Klenk H.-P."/>
            <person name="Eisen J.A."/>
        </authorList>
    </citation>
    <scope>NUCLEOTIDE SEQUENCE [LARGE SCALE GENOMIC DNA]</scope>
    <source>
        <strain evidence="3">ATCC 35273 / DSM 5150 / MD-1</strain>
    </source>
</reference>